<comment type="caution">
    <text evidence="2">The sequence shown here is derived from an EMBL/GenBank/DDBJ whole genome shotgun (WGS) entry which is preliminary data.</text>
</comment>
<dbReference type="RefSeq" id="WP_021619793.1">
    <property type="nucleotide sequence ID" value="NZ_CABKST010000058.1"/>
</dbReference>
<dbReference type="Proteomes" id="UP000561326">
    <property type="component" value="Unassembled WGS sequence"/>
</dbReference>
<dbReference type="GeneID" id="92837805"/>
<dbReference type="OrthoDB" id="9805585at2"/>
<reference evidence="2 3" key="1">
    <citation type="submission" date="2020-04" db="EMBL/GenBank/DDBJ databases">
        <authorList>
            <person name="Hitch T.C.A."/>
            <person name="Wylensek D."/>
            <person name="Clavel T."/>
        </authorList>
    </citation>
    <scope>NUCLEOTIDE SEQUENCE [LARGE SCALE GENOMIC DNA]</scope>
    <source>
        <strain evidence="2 3">WB01_D5_05</strain>
    </source>
</reference>
<dbReference type="Gene3D" id="3.40.50.150">
    <property type="entry name" value="Vaccinia Virus protein VP39"/>
    <property type="match status" value="1"/>
</dbReference>
<dbReference type="GO" id="GO:0008168">
    <property type="term" value="F:methyltransferase activity"/>
    <property type="evidence" value="ECO:0007669"/>
    <property type="project" value="UniProtKB-KW"/>
</dbReference>
<keyword evidence="2" id="KW-0489">Methyltransferase</keyword>
<dbReference type="CDD" id="cd02440">
    <property type="entry name" value="AdoMet_MTases"/>
    <property type="match status" value="1"/>
</dbReference>
<dbReference type="InterPro" id="IPR029063">
    <property type="entry name" value="SAM-dependent_MTases_sf"/>
</dbReference>
<evidence type="ECO:0000313" key="3">
    <source>
        <dbReference type="Proteomes" id="UP000561326"/>
    </source>
</evidence>
<keyword evidence="2" id="KW-0808">Transferase</keyword>
<dbReference type="AlphaFoldDB" id="A0A848D0D7"/>
<protein>
    <submittedName>
        <fullName evidence="2">Methyltransferase domain-containing protein</fullName>
    </submittedName>
</protein>
<dbReference type="EMBL" id="JABAGO010000056">
    <property type="protein sequence ID" value="NMF00849.1"/>
    <property type="molecule type" value="Genomic_DNA"/>
</dbReference>
<accession>A0A848D0D7</accession>
<sequence>MIYPRLQFLTQFLKYPRTIGSITPSSSFLAKAMVTPVSWEDTEVVVELGAGTGIFTKYIEQNMKPASRAYIFEKNLPLQKKLKQHYPAFSHYTDAKNMSAVLCETGEKSADVIISGLPFTVFPKELTTQIMNEVIKSLKPGGLFITFQYSLHMKKRLQADFSTIELRFVPFNIPPAFVYICRK</sequence>
<dbReference type="SUPFAM" id="SSF53335">
    <property type="entry name" value="S-adenosyl-L-methionine-dependent methyltransferases"/>
    <property type="match status" value="1"/>
</dbReference>
<name>A0A848D0D7_ANEAE</name>
<dbReference type="InterPro" id="IPR041698">
    <property type="entry name" value="Methyltransf_25"/>
</dbReference>
<dbReference type="Pfam" id="PF13649">
    <property type="entry name" value="Methyltransf_25"/>
    <property type="match status" value="1"/>
</dbReference>
<feature type="domain" description="Methyltransferase" evidence="1">
    <location>
        <begin position="45"/>
        <end position="142"/>
    </location>
</feature>
<dbReference type="GO" id="GO:0032259">
    <property type="term" value="P:methylation"/>
    <property type="evidence" value="ECO:0007669"/>
    <property type="project" value="UniProtKB-KW"/>
</dbReference>
<evidence type="ECO:0000313" key="2">
    <source>
        <dbReference type="EMBL" id="NMF00849.1"/>
    </source>
</evidence>
<proteinExistence type="predicted"/>
<evidence type="ECO:0000259" key="1">
    <source>
        <dbReference type="Pfam" id="PF13649"/>
    </source>
</evidence>
<organism evidence="2 3">
    <name type="scientific">Aneurinibacillus aneurinilyticus</name>
    <name type="common">Bacillus aneurinolyticus</name>
    <dbReference type="NCBI Taxonomy" id="1391"/>
    <lineage>
        <taxon>Bacteria</taxon>
        <taxon>Bacillati</taxon>
        <taxon>Bacillota</taxon>
        <taxon>Bacilli</taxon>
        <taxon>Bacillales</taxon>
        <taxon>Paenibacillaceae</taxon>
        <taxon>Aneurinibacillus group</taxon>
        <taxon>Aneurinibacillus</taxon>
    </lineage>
</organism>
<gene>
    <name evidence="2" type="ORF">HF838_21740</name>
</gene>